<name>A0A6J1LEZ1_DROHY</name>
<feature type="compositionally biased region" description="Polar residues" evidence="1">
    <location>
        <begin position="691"/>
        <end position="701"/>
    </location>
</feature>
<feature type="region of interest" description="Disordered" evidence="1">
    <location>
        <begin position="678"/>
        <end position="701"/>
    </location>
</feature>
<evidence type="ECO:0000313" key="3">
    <source>
        <dbReference type="RefSeq" id="XP_023165571.2"/>
    </source>
</evidence>
<reference evidence="3" key="1">
    <citation type="submission" date="2025-08" db="UniProtKB">
        <authorList>
            <consortium name="RefSeq"/>
        </authorList>
    </citation>
    <scope>IDENTIFICATION</scope>
    <source>
        <strain evidence="3">15085-1641.00</strain>
        <tissue evidence="3">Whole body</tissue>
    </source>
</reference>
<dbReference type="AlphaFoldDB" id="A0A6J1LEZ1"/>
<gene>
    <name evidence="3" type="primary">LOC111595878</name>
</gene>
<keyword evidence="2" id="KW-1185">Reference proteome</keyword>
<dbReference type="RefSeq" id="XP_023165571.2">
    <property type="nucleotide sequence ID" value="XM_023309803.2"/>
</dbReference>
<sequence>MFRTELLQKKGKNNRNILVTLATLVSGETLQVTAVNIQKKSLTATPTAAQYDQVSVSKIPLAPSPIDVHFINPTTVESNIDGIETKKSRTKLKKDTESDQSLSESEYNDVYIKPLKKLPAQSLLMPASPTVDQLIGSLNLERFRPVFNVMAELLQKNIVNRQTETKQNMNDLSLVRKTPNTNFSTQNKLDGQPVYIPLQIPDPHTNIQHNNNKLNSNSLSNFKLDLNNSNINLNRLTSYSLHINPPESEAQPDFPDGAIDYSWQRQQNSNSSQPYIEEARPHLEYGNSLLNNGIPIRPGEIINANADVIFGRPNGIGVQYLRQNAVFNSQSDSDLSIEYTNQSSTNYNVPPFKKKTWIPPQIPLSLTPPRIIPVGVGSMDYNRDQLKASRNQHRVLVNDYDNILRPPTRQAPQIYPEFSTPPSYPGGKSRLPGIYNSPNNNGNGHLYGSQQLIANLNSELNNNEILELKQIPQIFSTQLPTMTTYPISDSKYYKQISPKISAHHHINLKTDVLNHNVNINVPPLTFKSDSDNFPFATALRGHIAAPHMPLIKIPLNKANVEVRLTPQNTKLAVKVAETAYEHMHDSNIIKQTGNIFKQRNQNFFKNTESSTISGPNASFNSKTISSNIPTTNLLFSSNPEILSPAQIKPQNVNNKWNFSETFTKWNAQSDTTQVASNSIISDNNKHDKGTLNDSGEPNLQDQNAEYTTYNSNYNLPNENISLGDSVFLSEPENLTKQNIHLQSTNNAKLANASSVSAWLSFAPFQTISLGQPFIKSKQTQNQTKKVPNDLPKKVFVAAGEQFNLRAQLQPKQEYSLPLLTSPNPMEDTVMETKIFPTILLPPPLATLLKTTISTFIYGTGAEQSVVGLQPPPILASQPTPSTLTAQDIFDRYTPSRVKSQKNIEVSSIFNEPITHKPTTTKLTIRATKLSSRVTSLKDIDVSSILQEPITNKPTTTQLTTKATRLSSTATSPKDIEVSSTFKEPSRYITLVTKGKAVPTTVTKSNQTPVSSIFNESKNVENFKPFPSVTKRINVVQPQIPNTFHIINLYTTQALSHMTEPPTVTESVLTTYSILKKIKQTITNSSLDSLLKSTNTFHNYDDAKYNSDLITYNNSKNSLFLLESSEPVFSSSTKIAIENMNSNTFSNKITDILNNEIVMKTTSIFSKFFKSTSSRAILKRFLRVQLKMKY</sequence>
<proteinExistence type="predicted"/>
<dbReference type="Proteomes" id="UP000504633">
    <property type="component" value="Unplaced"/>
</dbReference>
<accession>A0A6J1LEZ1</accession>
<evidence type="ECO:0000256" key="1">
    <source>
        <dbReference type="SAM" id="MobiDB-lite"/>
    </source>
</evidence>
<dbReference type="GeneID" id="111595878"/>
<dbReference type="KEGG" id="dhe:111595878"/>
<organism evidence="2 3">
    <name type="scientific">Drosophila hydei</name>
    <name type="common">Fruit fly</name>
    <dbReference type="NCBI Taxonomy" id="7224"/>
    <lineage>
        <taxon>Eukaryota</taxon>
        <taxon>Metazoa</taxon>
        <taxon>Ecdysozoa</taxon>
        <taxon>Arthropoda</taxon>
        <taxon>Hexapoda</taxon>
        <taxon>Insecta</taxon>
        <taxon>Pterygota</taxon>
        <taxon>Neoptera</taxon>
        <taxon>Endopterygota</taxon>
        <taxon>Diptera</taxon>
        <taxon>Brachycera</taxon>
        <taxon>Muscomorpha</taxon>
        <taxon>Ephydroidea</taxon>
        <taxon>Drosophilidae</taxon>
        <taxon>Drosophila</taxon>
    </lineage>
</organism>
<protein>
    <submittedName>
        <fullName evidence="3">Uncharacterized protein</fullName>
    </submittedName>
</protein>
<dbReference type="OMA" id="RPVFNVM"/>
<evidence type="ECO:0000313" key="2">
    <source>
        <dbReference type="Proteomes" id="UP000504633"/>
    </source>
</evidence>